<name>A0A9N7USV1_PLEPL</name>
<protein>
    <submittedName>
        <fullName evidence="2">Uncharacterized protein</fullName>
    </submittedName>
</protein>
<dbReference type="AlphaFoldDB" id="A0A9N7USV1"/>
<gene>
    <name evidence="2" type="ORF">PLEPLA_LOCUS24483</name>
</gene>
<accession>A0A9N7USV1</accession>
<dbReference type="Proteomes" id="UP001153269">
    <property type="component" value="Unassembled WGS sequence"/>
</dbReference>
<evidence type="ECO:0000313" key="3">
    <source>
        <dbReference type="Proteomes" id="UP001153269"/>
    </source>
</evidence>
<comment type="caution">
    <text evidence="2">The sequence shown here is derived from an EMBL/GenBank/DDBJ whole genome shotgun (WGS) entry which is preliminary data.</text>
</comment>
<organism evidence="2 3">
    <name type="scientific">Pleuronectes platessa</name>
    <name type="common">European plaice</name>
    <dbReference type="NCBI Taxonomy" id="8262"/>
    <lineage>
        <taxon>Eukaryota</taxon>
        <taxon>Metazoa</taxon>
        <taxon>Chordata</taxon>
        <taxon>Craniata</taxon>
        <taxon>Vertebrata</taxon>
        <taxon>Euteleostomi</taxon>
        <taxon>Actinopterygii</taxon>
        <taxon>Neopterygii</taxon>
        <taxon>Teleostei</taxon>
        <taxon>Neoteleostei</taxon>
        <taxon>Acanthomorphata</taxon>
        <taxon>Carangaria</taxon>
        <taxon>Pleuronectiformes</taxon>
        <taxon>Pleuronectoidei</taxon>
        <taxon>Pleuronectidae</taxon>
        <taxon>Pleuronectes</taxon>
    </lineage>
</organism>
<keyword evidence="3" id="KW-1185">Reference proteome</keyword>
<proteinExistence type="predicted"/>
<dbReference type="EMBL" id="CADEAL010001891">
    <property type="protein sequence ID" value="CAB1436450.1"/>
    <property type="molecule type" value="Genomic_DNA"/>
</dbReference>
<feature type="compositionally biased region" description="Low complexity" evidence="1">
    <location>
        <begin position="140"/>
        <end position="154"/>
    </location>
</feature>
<sequence>MSLLLLQDESADEVENWVTLHPSSSPSLSNLKPQSVEAQVARWANDWVSNCCKAPSLLSASSPPAPPPHQPCSLSLQRGESPAAPTGPRPTRRSLGLCRNERAQDRNPGQFRKPSQSPQWRRDNGSSCPAPPPAPRSAEDSSPLWLLQPQLLLA</sequence>
<evidence type="ECO:0000313" key="2">
    <source>
        <dbReference type="EMBL" id="CAB1436450.1"/>
    </source>
</evidence>
<feature type="region of interest" description="Disordered" evidence="1">
    <location>
        <begin position="56"/>
        <end position="154"/>
    </location>
</feature>
<reference evidence="2" key="1">
    <citation type="submission" date="2020-03" db="EMBL/GenBank/DDBJ databases">
        <authorList>
            <person name="Weist P."/>
        </authorList>
    </citation>
    <scope>NUCLEOTIDE SEQUENCE</scope>
</reference>
<evidence type="ECO:0000256" key="1">
    <source>
        <dbReference type="SAM" id="MobiDB-lite"/>
    </source>
</evidence>